<dbReference type="VEuPathDB" id="CryptoDB:Cvel_10421"/>
<name>A0A0G4I2P2_9ALVE</name>
<feature type="compositionally biased region" description="Basic and acidic residues" evidence="1">
    <location>
        <begin position="209"/>
        <end position="221"/>
    </location>
</feature>
<proteinExistence type="predicted"/>
<feature type="compositionally biased region" description="Basic and acidic residues" evidence="1">
    <location>
        <begin position="479"/>
        <end position="501"/>
    </location>
</feature>
<keyword evidence="2" id="KW-0472">Membrane</keyword>
<feature type="compositionally biased region" description="Basic and acidic residues" evidence="1">
    <location>
        <begin position="628"/>
        <end position="666"/>
    </location>
</feature>
<feature type="transmembrane region" description="Helical" evidence="2">
    <location>
        <begin position="40"/>
        <end position="58"/>
    </location>
</feature>
<feature type="compositionally biased region" description="Polar residues" evidence="1">
    <location>
        <begin position="142"/>
        <end position="154"/>
    </location>
</feature>
<dbReference type="AlphaFoldDB" id="A0A0G4I2P2"/>
<keyword evidence="2" id="KW-0812">Transmembrane</keyword>
<feature type="compositionally biased region" description="Low complexity" evidence="1">
    <location>
        <begin position="354"/>
        <end position="364"/>
    </location>
</feature>
<feature type="compositionally biased region" description="Basic and acidic residues" evidence="1">
    <location>
        <begin position="324"/>
        <end position="352"/>
    </location>
</feature>
<evidence type="ECO:0000256" key="1">
    <source>
        <dbReference type="SAM" id="MobiDB-lite"/>
    </source>
</evidence>
<feature type="compositionally biased region" description="Basic and acidic residues" evidence="1">
    <location>
        <begin position="433"/>
        <end position="448"/>
    </location>
</feature>
<gene>
    <name evidence="3" type="ORF">Cvel_10421</name>
</gene>
<feature type="compositionally biased region" description="Gly residues" evidence="1">
    <location>
        <begin position="750"/>
        <end position="759"/>
    </location>
</feature>
<feature type="compositionally biased region" description="Gly residues" evidence="1">
    <location>
        <begin position="729"/>
        <end position="739"/>
    </location>
</feature>
<feature type="compositionally biased region" description="Basic and acidic residues" evidence="1">
    <location>
        <begin position="528"/>
        <end position="539"/>
    </location>
</feature>
<feature type="compositionally biased region" description="Gly residues" evidence="1">
    <location>
        <begin position="772"/>
        <end position="810"/>
    </location>
</feature>
<evidence type="ECO:0000313" key="3">
    <source>
        <dbReference type="EMBL" id="CEM51150.1"/>
    </source>
</evidence>
<feature type="compositionally biased region" description="Pro residues" evidence="1">
    <location>
        <begin position="189"/>
        <end position="198"/>
    </location>
</feature>
<feature type="compositionally biased region" description="Gly residues" evidence="1">
    <location>
        <begin position="673"/>
        <end position="683"/>
    </location>
</feature>
<protein>
    <submittedName>
        <fullName evidence="3">Uncharacterized protein</fullName>
    </submittedName>
</protein>
<dbReference type="EMBL" id="CDMZ01004866">
    <property type="protein sequence ID" value="CEM51150.1"/>
    <property type="molecule type" value="Genomic_DNA"/>
</dbReference>
<feature type="compositionally biased region" description="Gly residues" evidence="1">
    <location>
        <begin position="693"/>
        <end position="705"/>
    </location>
</feature>
<feature type="compositionally biased region" description="Polar residues" evidence="1">
    <location>
        <begin position="245"/>
        <end position="258"/>
    </location>
</feature>
<feature type="compositionally biased region" description="Basic and acidic residues" evidence="1">
    <location>
        <begin position="850"/>
        <end position="861"/>
    </location>
</feature>
<keyword evidence="2" id="KW-1133">Transmembrane helix</keyword>
<organism evidence="3">
    <name type="scientific">Chromera velia CCMP2878</name>
    <dbReference type="NCBI Taxonomy" id="1169474"/>
    <lineage>
        <taxon>Eukaryota</taxon>
        <taxon>Sar</taxon>
        <taxon>Alveolata</taxon>
        <taxon>Colpodellida</taxon>
        <taxon>Chromeraceae</taxon>
        <taxon>Chromera</taxon>
    </lineage>
</organism>
<feature type="compositionally biased region" description="Basic and acidic residues" evidence="1">
    <location>
        <begin position="373"/>
        <end position="386"/>
    </location>
</feature>
<feature type="compositionally biased region" description="Gly residues" evidence="1">
    <location>
        <begin position="899"/>
        <end position="914"/>
    </location>
</feature>
<feature type="compositionally biased region" description="Basic and acidic residues" evidence="1">
    <location>
        <begin position="815"/>
        <end position="832"/>
    </location>
</feature>
<feature type="compositionally biased region" description="Basic and acidic residues" evidence="1">
    <location>
        <begin position="265"/>
        <end position="285"/>
    </location>
</feature>
<feature type="compositionally biased region" description="Gly residues" evidence="1">
    <location>
        <begin position="600"/>
        <end position="612"/>
    </location>
</feature>
<evidence type="ECO:0000256" key="2">
    <source>
        <dbReference type="SAM" id="Phobius"/>
    </source>
</evidence>
<feature type="compositionally biased region" description="Gly residues" evidence="1">
    <location>
        <begin position="864"/>
        <end position="890"/>
    </location>
</feature>
<feature type="compositionally biased region" description="Basic and acidic residues" evidence="1">
    <location>
        <begin position="708"/>
        <end position="722"/>
    </location>
</feature>
<feature type="region of interest" description="Disordered" evidence="1">
    <location>
        <begin position="121"/>
        <end position="922"/>
    </location>
</feature>
<sequence length="922" mass="97194">MYRGLSKSKGGYAPGGLEYEGKEKFSGSRRGASGVFSDQITWVLLLFCAMFIFFHLALDSPAASSLSPNEALRDAFPRDRFAPVAMGAVKKPWMPAEEPASDSEDVVVIDSGASKPVAAVTADRAGFHPRSPSTTAEEDFVSTPQKQQQDSNDTPAEGGLPLPHQAEKNSNAWDMLPPIGEPVQEEPPASQPPVPPPSRVSVVDEEEEGLVRAEQIRKASQRENVVVGRPGREDKSRMNPPNRPGSESLTAESGSGVSVSPKLSRHSDPSEEFAARRAEAERVRESPWGAERLQQSRETAASDAAKKEEEENPVTRMSSLAEAVQRERALMKEEKDIQSPGEEVKTASDRSSPRRTPSSSSSARLQEDSNLSADKDLASLFGRDDREEPEQPSAERGKPTSQEMADPSIDRQGSLSDRKRHRYNPFGEDDEVQDHNNFHLKTDMKDLAETPPVMQKRVTEPEQAQGRGGGKKYMEEDDRTGRVVKEKGEDSRGGQKKTSREVDDDLLSSLAGGFHPRKGGRGVGDSAEEGREDPMEYMRKAMGGGGRGSGPSKGGDGGTDPQELLNQILGKAAGRRGGSGGSGKEEQQNNPADFLKHLMGGAGGEQMKGGGPEEFFKQMMGGAGGDAGRVRSEGRTGEVRSEKPVEEEGVNLKDESGSKNGKRDPAELLQQLMGGGKGGGKGGNPADFLHQLMGGGGEMGRGGSQRGRSQEEKGGGEHDPADFLKQLMGGAGGGGGGSPLGVPRLEKGGHGMSEGGAARGGSNPEDMLKQLFGGGGSAGGLGGRGGFGGEDMFGGKNGGRGPLGFGGGDSQVGVSDHRDLGRASQRGVEESGQRTSRKSMGDDFGSGMDSRQDYRRQRSADAHGGIGERSSGSGGKMGGNSLGSGDGGWGGREDPFGLQRGGGQHGGYGRGGFADEGEDQWI</sequence>
<accession>A0A0G4I2P2</accession>
<feature type="compositionally biased region" description="Gly residues" evidence="1">
    <location>
        <begin position="542"/>
        <end position="558"/>
    </location>
</feature>
<reference evidence="3" key="1">
    <citation type="submission" date="2014-11" db="EMBL/GenBank/DDBJ databases">
        <authorList>
            <person name="Otto D Thomas"/>
            <person name="Naeem Raeece"/>
        </authorList>
    </citation>
    <scope>NUCLEOTIDE SEQUENCE</scope>
</reference>